<evidence type="ECO:0000313" key="10">
    <source>
        <dbReference type="RefSeq" id="XP_020106651.1"/>
    </source>
</evidence>
<dbReference type="FunFam" id="3.90.190.10:FF:000024">
    <property type="entry name" value="probable tyrosine-protein phosphatase At1g05000"/>
    <property type="match status" value="1"/>
</dbReference>
<dbReference type="GO" id="GO:0005737">
    <property type="term" value="C:cytoplasm"/>
    <property type="evidence" value="ECO:0007669"/>
    <property type="project" value="TreeGrafter"/>
</dbReference>
<sequence length="280" mass="31352">MFLESEEEEEEEEEIPPLMAVEAIEYPRGGGGGSGGELLVPPPNFAMVDKGIYRSGFPNPANFGFLETLNLRSIVYLCPEPYPEENAEFLRSHGIRLLQFGIEGNKEPFASIPKAAIIGALKILLDLRNHPILIHCNRGKHRTGCLVACLRKLQSWCLTSVFEEYRRFAADKSRLSDMRFIEMFDVSCISQCVLGLIYRGTLACPPSSSSCCSKGTPPCAHMFPTGRSGTSGSTRCRRTSTASCGTSRSICTRTSPGILFFYYFFFFKVVKRRTEQRYMF</sequence>
<evidence type="ECO:0000256" key="6">
    <source>
        <dbReference type="ARBA" id="ARBA00047927"/>
    </source>
</evidence>
<reference evidence="9" key="1">
    <citation type="journal article" date="2015" name="Nat. Genet.">
        <title>The pineapple genome and the evolution of CAM photosynthesis.</title>
        <authorList>
            <person name="Ming R."/>
            <person name="VanBuren R."/>
            <person name="Wai C.M."/>
            <person name="Tang H."/>
            <person name="Schatz M.C."/>
            <person name="Bowers J.E."/>
            <person name="Lyons E."/>
            <person name="Wang M.L."/>
            <person name="Chen J."/>
            <person name="Biggers E."/>
            <person name="Zhang J."/>
            <person name="Huang L."/>
            <person name="Zhang L."/>
            <person name="Miao W."/>
            <person name="Zhang J."/>
            <person name="Ye Z."/>
            <person name="Miao C."/>
            <person name="Lin Z."/>
            <person name="Wang H."/>
            <person name="Zhou H."/>
            <person name="Yim W.C."/>
            <person name="Priest H.D."/>
            <person name="Zheng C."/>
            <person name="Woodhouse M."/>
            <person name="Edger P.P."/>
            <person name="Guyot R."/>
            <person name="Guo H.B."/>
            <person name="Guo H."/>
            <person name="Zheng G."/>
            <person name="Singh R."/>
            <person name="Sharma A."/>
            <person name="Min X."/>
            <person name="Zheng Y."/>
            <person name="Lee H."/>
            <person name="Gurtowski J."/>
            <person name="Sedlazeck F.J."/>
            <person name="Harkess A."/>
            <person name="McKain M.R."/>
            <person name="Liao Z."/>
            <person name="Fang J."/>
            <person name="Liu J."/>
            <person name="Zhang X."/>
            <person name="Zhang Q."/>
            <person name="Hu W."/>
            <person name="Qin Y."/>
            <person name="Wang K."/>
            <person name="Chen L.Y."/>
            <person name="Shirley N."/>
            <person name="Lin Y.R."/>
            <person name="Liu L.Y."/>
            <person name="Hernandez A.G."/>
            <person name="Wright C.L."/>
            <person name="Bulone V."/>
            <person name="Tuskan G.A."/>
            <person name="Heath K."/>
            <person name="Zee F."/>
            <person name="Moore P.H."/>
            <person name="Sunkar R."/>
            <person name="Leebens-Mack J.H."/>
            <person name="Mockler T."/>
            <person name="Bennetzen J.L."/>
            <person name="Freeling M."/>
            <person name="Sankoff D."/>
            <person name="Paterson A.H."/>
            <person name="Zhu X."/>
            <person name="Yang X."/>
            <person name="Smith J.A."/>
            <person name="Cushman J.C."/>
            <person name="Paull R.E."/>
            <person name="Yu Q."/>
        </authorList>
    </citation>
    <scope>NUCLEOTIDE SEQUENCE [LARGE SCALE GENOMIC DNA]</scope>
    <source>
        <strain evidence="9">cv. F153</strain>
    </source>
</reference>
<accession>A0A6P5GDF9</accession>
<evidence type="ECO:0000256" key="4">
    <source>
        <dbReference type="ARBA" id="ARBA00047342"/>
    </source>
</evidence>
<evidence type="ECO:0000256" key="2">
    <source>
        <dbReference type="ARBA" id="ARBA00022801"/>
    </source>
</evidence>
<keyword evidence="2" id="KW-0378">Hydrolase</keyword>
<evidence type="ECO:0000256" key="1">
    <source>
        <dbReference type="ARBA" id="ARBA00012527"/>
    </source>
</evidence>
<evidence type="ECO:0000313" key="9">
    <source>
        <dbReference type="Proteomes" id="UP000515123"/>
    </source>
</evidence>
<dbReference type="GeneID" id="109722885"/>
<dbReference type="Proteomes" id="UP000515123">
    <property type="component" value="Linkage group 17"/>
</dbReference>
<dbReference type="GO" id="GO:0008486">
    <property type="term" value="F:diphosphoinositol-polyphosphate diphosphatase activity"/>
    <property type="evidence" value="ECO:0007669"/>
    <property type="project" value="UniProtKB-EC"/>
</dbReference>
<dbReference type="PROSITE" id="PS50054">
    <property type="entry name" value="TYR_PHOSPHATASE_DUAL"/>
    <property type="match status" value="1"/>
</dbReference>
<dbReference type="CDD" id="cd14528">
    <property type="entry name" value="PFA-DSP_Siw14"/>
    <property type="match status" value="1"/>
</dbReference>
<dbReference type="PANTHER" id="PTHR31126:SF46">
    <property type="entry name" value="TYROSINE-PROTEIN PHOSPHATASE DSP5"/>
    <property type="match status" value="1"/>
</dbReference>
<dbReference type="Gene3D" id="3.90.190.10">
    <property type="entry name" value="Protein tyrosine phosphatase superfamily"/>
    <property type="match status" value="1"/>
</dbReference>
<comment type="similarity">
    <text evidence="3">Belongs to the protein-tyrosine phosphatase family. Atypical dual-specificity phosphatase Siw14-like subfamily.</text>
</comment>
<keyword evidence="9" id="KW-1185">Reference proteome</keyword>
<dbReference type="EC" id="3.6.1.52" evidence="1"/>
<evidence type="ECO:0000256" key="3">
    <source>
        <dbReference type="ARBA" id="ARBA00044949"/>
    </source>
</evidence>
<name>A0A6P5GDF9_ANACO</name>
<comment type="catalytic activity">
    <reaction evidence="6">
        <text>1,5-bis(diphospho)-1D-myo-inositol 2,3,4,6-tetrakisphosphate + H2O = 1-diphospho-1D-myo-inositol 2,3,4,5,6-pentakisphosphate + phosphate + 2 H(+)</text>
        <dbReference type="Rhea" id="RHEA:79699"/>
        <dbReference type="ChEBI" id="CHEBI:15377"/>
        <dbReference type="ChEBI" id="CHEBI:15378"/>
        <dbReference type="ChEBI" id="CHEBI:43474"/>
        <dbReference type="ChEBI" id="CHEBI:74946"/>
        <dbReference type="ChEBI" id="CHEBI:77983"/>
        <dbReference type="EC" id="3.6.1.52"/>
    </reaction>
    <physiologicalReaction direction="left-to-right" evidence="6">
        <dbReference type="Rhea" id="RHEA:79700"/>
    </physiologicalReaction>
</comment>
<comment type="catalytic activity">
    <reaction evidence="5">
        <text>3,5-bis(diphospho)-1D-myo-inositol 1,2,4,6-tetrakisphosphate + H2O = 3-diphospho-1D-myo-inositol 1,2,4,5,6-pentakisphosphate + phosphate + 2 H(+)</text>
        <dbReference type="Rhea" id="RHEA:56312"/>
        <dbReference type="ChEBI" id="CHEBI:15377"/>
        <dbReference type="ChEBI" id="CHEBI:15378"/>
        <dbReference type="ChEBI" id="CHEBI:43474"/>
        <dbReference type="ChEBI" id="CHEBI:140372"/>
        <dbReference type="ChEBI" id="CHEBI:140374"/>
        <dbReference type="EC" id="3.6.1.52"/>
    </reaction>
    <physiologicalReaction direction="left-to-right" evidence="5">
        <dbReference type="Rhea" id="RHEA:56313"/>
    </physiologicalReaction>
</comment>
<dbReference type="Pfam" id="PF03162">
    <property type="entry name" value="Y_phosphatase2"/>
    <property type="match status" value="1"/>
</dbReference>
<gene>
    <name evidence="10" type="primary">LOC109722885</name>
</gene>
<protein>
    <recommendedName>
        <fullName evidence="1">diphosphoinositol-polyphosphate diphosphatase</fullName>
        <ecNumber evidence="1">3.6.1.52</ecNumber>
    </recommendedName>
</protein>
<organism evidence="9 10">
    <name type="scientific">Ananas comosus</name>
    <name type="common">Pineapple</name>
    <name type="synonym">Ananas ananas</name>
    <dbReference type="NCBI Taxonomy" id="4615"/>
    <lineage>
        <taxon>Eukaryota</taxon>
        <taxon>Viridiplantae</taxon>
        <taxon>Streptophyta</taxon>
        <taxon>Embryophyta</taxon>
        <taxon>Tracheophyta</taxon>
        <taxon>Spermatophyta</taxon>
        <taxon>Magnoliopsida</taxon>
        <taxon>Liliopsida</taxon>
        <taxon>Poales</taxon>
        <taxon>Bromeliaceae</taxon>
        <taxon>Bromelioideae</taxon>
        <taxon>Ananas</taxon>
    </lineage>
</organism>
<comment type="catalytic activity">
    <reaction evidence="7">
        <text>6-diphospho-1D-myo-inositol pentakisphosphate + H2O = 1D-myo-inositol hexakisphosphate + phosphate + H(+)</text>
        <dbReference type="Rhea" id="RHEA:79703"/>
        <dbReference type="ChEBI" id="CHEBI:15377"/>
        <dbReference type="ChEBI" id="CHEBI:15378"/>
        <dbReference type="ChEBI" id="CHEBI:43474"/>
        <dbReference type="ChEBI" id="CHEBI:58130"/>
        <dbReference type="ChEBI" id="CHEBI:230534"/>
        <dbReference type="EC" id="3.6.1.52"/>
    </reaction>
    <physiologicalReaction direction="left-to-right" evidence="7">
        <dbReference type="Rhea" id="RHEA:79704"/>
    </physiologicalReaction>
</comment>
<evidence type="ECO:0000259" key="8">
    <source>
        <dbReference type="PROSITE" id="PS50054"/>
    </source>
</evidence>
<dbReference type="PANTHER" id="PTHR31126">
    <property type="entry name" value="TYROSINE-PROTEIN PHOSPHATASE"/>
    <property type="match status" value="1"/>
</dbReference>
<dbReference type="SUPFAM" id="SSF52799">
    <property type="entry name" value="(Phosphotyrosine protein) phosphatases II"/>
    <property type="match status" value="1"/>
</dbReference>
<comment type="catalytic activity">
    <reaction evidence="4">
        <text>5-diphospho-1D-myo-inositol 1,2,3,4,6-pentakisphosphate + H2O = 1D-myo-inositol hexakisphosphate + phosphate + H(+)</text>
        <dbReference type="Rhea" id="RHEA:22384"/>
        <dbReference type="ChEBI" id="CHEBI:15377"/>
        <dbReference type="ChEBI" id="CHEBI:15378"/>
        <dbReference type="ChEBI" id="CHEBI:43474"/>
        <dbReference type="ChEBI" id="CHEBI:58130"/>
        <dbReference type="ChEBI" id="CHEBI:58628"/>
        <dbReference type="EC" id="3.6.1.52"/>
    </reaction>
    <physiologicalReaction direction="left-to-right" evidence="4">
        <dbReference type="Rhea" id="RHEA:22385"/>
    </physiologicalReaction>
</comment>
<dbReference type="AlphaFoldDB" id="A0A6P5GDF9"/>
<evidence type="ECO:0000256" key="7">
    <source>
        <dbReference type="ARBA" id="ARBA00048424"/>
    </source>
</evidence>
<evidence type="ECO:0000256" key="5">
    <source>
        <dbReference type="ARBA" id="ARBA00047562"/>
    </source>
</evidence>
<proteinExistence type="inferred from homology"/>
<feature type="domain" description="Tyrosine-protein phosphatase" evidence="8">
    <location>
        <begin position="44"/>
        <end position="193"/>
    </location>
</feature>
<dbReference type="InterPro" id="IPR020428">
    <property type="entry name" value="PFA-DSPs"/>
</dbReference>
<dbReference type="InterPro" id="IPR016130">
    <property type="entry name" value="Tyr_Pase_AS"/>
</dbReference>
<dbReference type="PROSITE" id="PS00383">
    <property type="entry name" value="TYR_PHOSPHATASE_1"/>
    <property type="match status" value="1"/>
</dbReference>
<dbReference type="GO" id="GO:0016791">
    <property type="term" value="F:phosphatase activity"/>
    <property type="evidence" value="ECO:0007669"/>
    <property type="project" value="InterPro"/>
</dbReference>
<dbReference type="InterPro" id="IPR029021">
    <property type="entry name" value="Prot-tyrosine_phosphatase-like"/>
</dbReference>
<reference evidence="10" key="2">
    <citation type="submission" date="2025-08" db="UniProtKB">
        <authorList>
            <consortium name="RefSeq"/>
        </authorList>
    </citation>
    <scope>IDENTIFICATION</scope>
    <source>
        <tissue evidence="10">Leaf</tissue>
    </source>
</reference>
<dbReference type="InterPro" id="IPR004861">
    <property type="entry name" value="Siw14-like"/>
</dbReference>
<dbReference type="PRINTS" id="PR01911">
    <property type="entry name" value="PFDSPHPHTASE"/>
</dbReference>
<dbReference type="OrthoDB" id="6375174at2759"/>
<dbReference type="InterPro" id="IPR020422">
    <property type="entry name" value="TYR_PHOSPHATASE_DUAL_dom"/>
</dbReference>
<dbReference type="RefSeq" id="XP_020106651.1">
    <property type="nucleotide sequence ID" value="XM_020251062.1"/>
</dbReference>